<dbReference type="Proteomes" id="UP000823521">
    <property type="component" value="Unassembled WGS sequence"/>
</dbReference>
<evidence type="ECO:0008006" key="3">
    <source>
        <dbReference type="Google" id="ProtNLM"/>
    </source>
</evidence>
<name>A0ABS3VUH4_MICEH</name>
<reference evidence="1 2" key="1">
    <citation type="submission" date="2019-12" db="EMBL/GenBank/DDBJ databases">
        <title>Whole genome sequencing of endophytic Actinobacterium Micromonospora sp. MPMI6T.</title>
        <authorList>
            <person name="Evv R."/>
            <person name="Podile A.R."/>
        </authorList>
    </citation>
    <scope>NUCLEOTIDE SEQUENCE [LARGE SCALE GENOMIC DNA]</scope>
    <source>
        <strain evidence="1 2">MPMI6</strain>
    </source>
</reference>
<organism evidence="1 2">
    <name type="scientific">Micromonospora echinofusca</name>
    <dbReference type="NCBI Taxonomy" id="47858"/>
    <lineage>
        <taxon>Bacteria</taxon>
        <taxon>Bacillati</taxon>
        <taxon>Actinomycetota</taxon>
        <taxon>Actinomycetes</taxon>
        <taxon>Micromonosporales</taxon>
        <taxon>Micromonosporaceae</taxon>
        <taxon>Micromonospora</taxon>
    </lineage>
</organism>
<evidence type="ECO:0000313" key="2">
    <source>
        <dbReference type="Proteomes" id="UP000823521"/>
    </source>
</evidence>
<evidence type="ECO:0000313" key="1">
    <source>
        <dbReference type="EMBL" id="MBO4208121.1"/>
    </source>
</evidence>
<dbReference type="EMBL" id="WVUH01000170">
    <property type="protein sequence ID" value="MBO4208121.1"/>
    <property type="molecule type" value="Genomic_DNA"/>
</dbReference>
<sequence>MGLFKQLKDMKNVVGAAPAMIAEARALQQQAYQTQAAAGHYAAPAAGQYGHPAMAGVGVPQPADIPPGDLRLAPIEGVSLELYAQVSKAAATHRLDEAGMARYAATLGADPVTWPAAIDGWNARMRGDMQLATQFGRLYQNAQV</sequence>
<protein>
    <recommendedName>
        <fullName evidence="3">Excreted virulence factor EspC, type VII ESX diderm</fullName>
    </recommendedName>
</protein>
<proteinExistence type="predicted"/>
<keyword evidence="2" id="KW-1185">Reference proteome</keyword>
<comment type="caution">
    <text evidence="1">The sequence shown here is derived from an EMBL/GenBank/DDBJ whole genome shotgun (WGS) entry which is preliminary data.</text>
</comment>
<accession>A0ABS3VUH4</accession>
<dbReference type="RefSeq" id="WP_208815064.1">
    <property type="nucleotide sequence ID" value="NZ_WVUH01000170.1"/>
</dbReference>
<gene>
    <name evidence="1" type="ORF">GSF22_19230</name>
</gene>